<evidence type="ECO:0000313" key="2">
    <source>
        <dbReference type="Proteomes" id="UP000639338"/>
    </source>
</evidence>
<comment type="caution">
    <text evidence="1">The sequence shown here is derived from an EMBL/GenBank/DDBJ whole genome shotgun (WGS) entry which is preliminary data.</text>
</comment>
<name>A0A834XJG1_APHGI</name>
<gene>
    <name evidence="1" type="ORF">HCN44_004788</name>
</gene>
<sequence length="191" mass="21938">MKQGGPLRYAATFRSEAVHQGRKITARTAISRKNICYTLAKKYQLVLAKKFVDRKPMNADEMKILITRRSQNLKKLGKPFQPVLVVIGKSWSRIEEVLCCVTAEVKWISENIITGIDIIFKSFFTLDLEYPFESEVHWCIIANLIYKIENTTIHPEAVGVLMNLSTIDKQEVIDFLNEKNNDNDETQVSDD</sequence>
<dbReference type="AlphaFoldDB" id="A0A834XJG1"/>
<organism evidence="1 2">
    <name type="scientific">Aphidius gifuensis</name>
    <name type="common">Parasitoid wasp</name>
    <dbReference type="NCBI Taxonomy" id="684658"/>
    <lineage>
        <taxon>Eukaryota</taxon>
        <taxon>Metazoa</taxon>
        <taxon>Ecdysozoa</taxon>
        <taxon>Arthropoda</taxon>
        <taxon>Hexapoda</taxon>
        <taxon>Insecta</taxon>
        <taxon>Pterygota</taxon>
        <taxon>Neoptera</taxon>
        <taxon>Endopterygota</taxon>
        <taxon>Hymenoptera</taxon>
        <taxon>Apocrita</taxon>
        <taxon>Ichneumonoidea</taxon>
        <taxon>Braconidae</taxon>
        <taxon>Aphidiinae</taxon>
        <taxon>Aphidius</taxon>
    </lineage>
</organism>
<evidence type="ECO:0000313" key="1">
    <source>
        <dbReference type="EMBL" id="KAF7987972.1"/>
    </source>
</evidence>
<keyword evidence="2" id="KW-1185">Reference proteome</keyword>
<dbReference type="Proteomes" id="UP000639338">
    <property type="component" value="Unassembled WGS sequence"/>
</dbReference>
<accession>A0A834XJG1</accession>
<protein>
    <submittedName>
        <fullName evidence="1">Uncharacterized protein</fullName>
    </submittedName>
</protein>
<proteinExistence type="predicted"/>
<dbReference type="EMBL" id="JACMRX010000006">
    <property type="protein sequence ID" value="KAF7987972.1"/>
    <property type="molecule type" value="Genomic_DNA"/>
</dbReference>
<reference evidence="1 2" key="1">
    <citation type="submission" date="2020-08" db="EMBL/GenBank/DDBJ databases">
        <title>Aphidius gifuensis genome sequencing and assembly.</title>
        <authorList>
            <person name="Du Z."/>
        </authorList>
    </citation>
    <scope>NUCLEOTIDE SEQUENCE [LARGE SCALE GENOMIC DNA]</scope>
    <source>
        <strain evidence="1">YNYX2018</strain>
        <tissue evidence="1">Adults</tissue>
    </source>
</reference>